<feature type="domain" description="YdbS-like PH" evidence="2">
    <location>
        <begin position="92"/>
        <end position="169"/>
    </location>
</feature>
<dbReference type="InterPro" id="IPR005182">
    <property type="entry name" value="YdbS-like_PH"/>
</dbReference>
<keyword evidence="1" id="KW-1133">Transmembrane helix</keyword>
<gene>
    <name evidence="3" type="ORF">A2617_01570</name>
</gene>
<name>A0A1F5MZH2_9BACT</name>
<evidence type="ECO:0000259" key="2">
    <source>
        <dbReference type="Pfam" id="PF03703"/>
    </source>
</evidence>
<dbReference type="AlphaFoldDB" id="A0A1F5MZH2"/>
<proteinExistence type="predicted"/>
<evidence type="ECO:0000256" key="1">
    <source>
        <dbReference type="SAM" id="Phobius"/>
    </source>
</evidence>
<feature type="transmembrane region" description="Helical" evidence="1">
    <location>
        <begin position="71"/>
        <end position="92"/>
    </location>
</feature>
<dbReference type="PANTHER" id="PTHR37938">
    <property type="entry name" value="BLL0215 PROTEIN"/>
    <property type="match status" value="1"/>
</dbReference>
<reference evidence="3 4" key="1">
    <citation type="journal article" date="2016" name="Nat. Commun.">
        <title>Thousands of microbial genomes shed light on interconnected biogeochemical processes in an aquifer system.</title>
        <authorList>
            <person name="Anantharaman K."/>
            <person name="Brown C.T."/>
            <person name="Hug L.A."/>
            <person name="Sharon I."/>
            <person name="Castelle C.J."/>
            <person name="Probst A.J."/>
            <person name="Thomas B.C."/>
            <person name="Singh A."/>
            <person name="Wilkins M.J."/>
            <person name="Karaoz U."/>
            <person name="Brodie E.L."/>
            <person name="Williams K.H."/>
            <person name="Hubbard S.S."/>
            <person name="Banfield J.F."/>
        </authorList>
    </citation>
    <scope>NUCLEOTIDE SEQUENCE [LARGE SCALE GENOMIC DNA]</scope>
</reference>
<comment type="caution">
    <text evidence="3">The sequence shown here is derived from an EMBL/GenBank/DDBJ whole genome shotgun (WGS) entry which is preliminary data.</text>
</comment>
<organism evidence="3 4">
    <name type="scientific">Candidatus Daviesbacteria bacterium RIFOXYD1_FULL_41_10</name>
    <dbReference type="NCBI Taxonomy" id="1797801"/>
    <lineage>
        <taxon>Bacteria</taxon>
        <taxon>Candidatus Daviesiibacteriota</taxon>
    </lineage>
</organism>
<keyword evidence="1" id="KW-0472">Membrane</keyword>
<dbReference type="Proteomes" id="UP000177135">
    <property type="component" value="Unassembled WGS sequence"/>
</dbReference>
<dbReference type="Pfam" id="PF03703">
    <property type="entry name" value="bPH_2"/>
    <property type="match status" value="1"/>
</dbReference>
<evidence type="ECO:0000313" key="4">
    <source>
        <dbReference type="Proteomes" id="UP000177135"/>
    </source>
</evidence>
<feature type="transmembrane region" description="Helical" evidence="1">
    <location>
        <begin position="43"/>
        <end position="65"/>
    </location>
</feature>
<evidence type="ECO:0000313" key="3">
    <source>
        <dbReference type="EMBL" id="OGE70754.1"/>
    </source>
</evidence>
<dbReference type="PANTHER" id="PTHR37938:SF1">
    <property type="entry name" value="BLL0215 PROTEIN"/>
    <property type="match status" value="1"/>
</dbReference>
<protein>
    <recommendedName>
        <fullName evidence="2">YdbS-like PH domain-containing protein</fullName>
    </recommendedName>
</protein>
<keyword evidence="1" id="KW-0812">Transmembrane</keyword>
<sequence length="198" mass="22181">MAKLHYKESPTENEKKAFAPVLAEDEELILATGLGRAYLRSKFIVGIMWPGGIFIVLALALFYFAGFNLSLGILAGLALGAVFSMLHTMHVYHANRYLLTTRRVIIKQGIFAVKLTSALFDKITHIEVEQSFLDKLVMKHGTIIVNTAGMNKAEIALKYVDYPIELKNLLERLINREREQYGRGVGPITTLEGEVLED</sequence>
<dbReference type="EMBL" id="MFEC01000034">
    <property type="protein sequence ID" value="OGE70754.1"/>
    <property type="molecule type" value="Genomic_DNA"/>
</dbReference>
<accession>A0A1F5MZH2</accession>